<dbReference type="RefSeq" id="WP_148870316.1">
    <property type="nucleotide sequence ID" value="NZ_VNIA01000003.1"/>
</dbReference>
<gene>
    <name evidence="1" type="ORF">C7447_103142</name>
</gene>
<accession>A0A5S5DQG8</accession>
<sequence>MRTLILFISVFIFLSCQTEKKHQKPNWLLGKWIRISDKPDKTTYEFWNEDFTGIGFTLKQKDTVFKEILSIILKNDSLYLQVTGVNENPTLFKFTQQTKNSFTCENNLNEFPKRINYFTQNDTLKAKVSNEEFTIDFSFIKLKD</sequence>
<proteinExistence type="predicted"/>
<dbReference type="PROSITE" id="PS51257">
    <property type="entry name" value="PROKAR_LIPOPROTEIN"/>
    <property type="match status" value="1"/>
</dbReference>
<evidence type="ECO:0000313" key="1">
    <source>
        <dbReference type="EMBL" id="TYP97975.1"/>
    </source>
</evidence>
<dbReference type="OrthoDB" id="5382295at2"/>
<organism evidence="1 2">
    <name type="scientific">Tenacibaculum adriaticum</name>
    <dbReference type="NCBI Taxonomy" id="413713"/>
    <lineage>
        <taxon>Bacteria</taxon>
        <taxon>Pseudomonadati</taxon>
        <taxon>Bacteroidota</taxon>
        <taxon>Flavobacteriia</taxon>
        <taxon>Flavobacteriales</taxon>
        <taxon>Flavobacteriaceae</taxon>
        <taxon>Tenacibaculum</taxon>
    </lineage>
</organism>
<dbReference type="EMBL" id="VNIA01000003">
    <property type="protein sequence ID" value="TYP97975.1"/>
    <property type="molecule type" value="Genomic_DNA"/>
</dbReference>
<evidence type="ECO:0008006" key="3">
    <source>
        <dbReference type="Google" id="ProtNLM"/>
    </source>
</evidence>
<name>A0A5S5DQG8_9FLAO</name>
<dbReference type="AlphaFoldDB" id="A0A5S5DQG8"/>
<keyword evidence="2" id="KW-1185">Reference proteome</keyword>
<evidence type="ECO:0000313" key="2">
    <source>
        <dbReference type="Proteomes" id="UP000323136"/>
    </source>
</evidence>
<protein>
    <recommendedName>
        <fullName evidence="3">Lipocalin-like protein</fullName>
    </recommendedName>
</protein>
<comment type="caution">
    <text evidence="1">The sequence shown here is derived from an EMBL/GenBank/DDBJ whole genome shotgun (WGS) entry which is preliminary data.</text>
</comment>
<reference evidence="1 2" key="1">
    <citation type="submission" date="2019-07" db="EMBL/GenBank/DDBJ databases">
        <title>Genomic Encyclopedia of Type Strains, Phase IV (KMG-IV): sequencing the most valuable type-strain genomes for metagenomic binning, comparative biology and taxonomic classification.</title>
        <authorList>
            <person name="Goeker M."/>
        </authorList>
    </citation>
    <scope>NUCLEOTIDE SEQUENCE [LARGE SCALE GENOMIC DNA]</scope>
    <source>
        <strain evidence="1 2">DSM 18961</strain>
    </source>
</reference>
<dbReference type="Proteomes" id="UP000323136">
    <property type="component" value="Unassembled WGS sequence"/>
</dbReference>